<accession>A0A7N0TQZ5</accession>
<dbReference type="PANTHER" id="PTHR35277:SF10">
    <property type="entry name" value="OS09G0363700 PROTEIN"/>
    <property type="match status" value="1"/>
</dbReference>
<dbReference type="AlphaFoldDB" id="A0A7N0TQZ5"/>
<feature type="region of interest" description="Disordered" evidence="1">
    <location>
        <begin position="26"/>
        <end position="68"/>
    </location>
</feature>
<evidence type="ECO:0000313" key="2">
    <source>
        <dbReference type="EnsemblPlants" id="Kaladp0043s0017.1.v1.1"/>
    </source>
</evidence>
<dbReference type="Proteomes" id="UP000594263">
    <property type="component" value="Unplaced"/>
</dbReference>
<protein>
    <submittedName>
        <fullName evidence="2">Uncharacterized protein</fullName>
    </submittedName>
</protein>
<proteinExistence type="predicted"/>
<dbReference type="EnsemblPlants" id="Kaladp0043s0017.1.v1.1">
    <property type="protein sequence ID" value="Kaladp0043s0017.1.v1.1"/>
    <property type="gene ID" value="Kaladp0043s0017.v1.1"/>
</dbReference>
<reference evidence="2" key="1">
    <citation type="submission" date="2021-01" db="UniProtKB">
        <authorList>
            <consortium name="EnsemblPlants"/>
        </authorList>
    </citation>
    <scope>IDENTIFICATION</scope>
</reference>
<dbReference type="Gramene" id="Kaladp0043s0017.1.v1.1">
    <property type="protein sequence ID" value="Kaladp0043s0017.1.v1.1"/>
    <property type="gene ID" value="Kaladp0043s0017.v1.1"/>
</dbReference>
<keyword evidence="3" id="KW-1185">Reference proteome</keyword>
<feature type="compositionally biased region" description="Basic and acidic residues" evidence="1">
    <location>
        <begin position="48"/>
        <end position="59"/>
    </location>
</feature>
<sequence length="123" mass="13792">MEDADVTKTPNLIERAKQQIDVILHTTGPNRSGKALEPVKSKQGLPLHHHEETHGRSNDIDEDTPIDAVKGPNVLQRAKEEIEALVQTIHPKKEPSSKREGGFRLFIANALQKVCHPWDPKKD</sequence>
<name>A0A7N0TQZ5_KALFE</name>
<organism evidence="2 3">
    <name type="scientific">Kalanchoe fedtschenkoi</name>
    <name type="common">Lavender scallops</name>
    <name type="synonym">South American air plant</name>
    <dbReference type="NCBI Taxonomy" id="63787"/>
    <lineage>
        <taxon>Eukaryota</taxon>
        <taxon>Viridiplantae</taxon>
        <taxon>Streptophyta</taxon>
        <taxon>Embryophyta</taxon>
        <taxon>Tracheophyta</taxon>
        <taxon>Spermatophyta</taxon>
        <taxon>Magnoliopsida</taxon>
        <taxon>eudicotyledons</taxon>
        <taxon>Gunneridae</taxon>
        <taxon>Pentapetalae</taxon>
        <taxon>Saxifragales</taxon>
        <taxon>Crassulaceae</taxon>
        <taxon>Kalanchoe</taxon>
    </lineage>
</organism>
<evidence type="ECO:0000313" key="3">
    <source>
        <dbReference type="Proteomes" id="UP000594263"/>
    </source>
</evidence>
<dbReference type="PANTHER" id="PTHR35277">
    <property type="entry name" value="OS09G0363700 PROTEIN"/>
    <property type="match status" value="1"/>
</dbReference>
<evidence type="ECO:0000256" key="1">
    <source>
        <dbReference type="SAM" id="MobiDB-lite"/>
    </source>
</evidence>
<dbReference type="OMA" id="DQMEFIS"/>